<feature type="non-terminal residue" evidence="2">
    <location>
        <position position="1"/>
    </location>
</feature>
<accession>A0A9W7CBK2</accession>
<reference evidence="2" key="1">
    <citation type="submission" date="2022-07" db="EMBL/GenBank/DDBJ databases">
        <title>Genome analysis of Parmales, a sister group of diatoms, reveals the evolutionary specialization of diatoms from phago-mixotrophs to photoautotrophs.</title>
        <authorList>
            <person name="Ban H."/>
            <person name="Sato S."/>
            <person name="Yoshikawa S."/>
            <person name="Kazumasa Y."/>
            <person name="Nakamura Y."/>
            <person name="Ichinomiya M."/>
            <person name="Saitoh K."/>
            <person name="Sato N."/>
            <person name="Blanc-Mathieu R."/>
            <person name="Endo H."/>
            <person name="Kuwata A."/>
            <person name="Ogata H."/>
        </authorList>
    </citation>
    <scope>NUCLEOTIDE SEQUENCE</scope>
</reference>
<evidence type="ECO:0000313" key="3">
    <source>
        <dbReference type="Proteomes" id="UP001165082"/>
    </source>
</evidence>
<keyword evidence="3" id="KW-1185">Reference proteome</keyword>
<dbReference type="PANTHER" id="PTHR23172">
    <property type="entry name" value="AUXILIN/CYCLIN G-ASSOCIATED KINASE-RELATED"/>
    <property type="match status" value="1"/>
</dbReference>
<dbReference type="OrthoDB" id="1717591at2759"/>
<dbReference type="AlphaFoldDB" id="A0A9W7CBK2"/>
<organism evidence="2 3">
    <name type="scientific">Triparma retinervis</name>
    <dbReference type="NCBI Taxonomy" id="2557542"/>
    <lineage>
        <taxon>Eukaryota</taxon>
        <taxon>Sar</taxon>
        <taxon>Stramenopiles</taxon>
        <taxon>Ochrophyta</taxon>
        <taxon>Bolidophyceae</taxon>
        <taxon>Parmales</taxon>
        <taxon>Triparmaceae</taxon>
        <taxon>Triparma</taxon>
    </lineage>
</organism>
<dbReference type="SUPFAM" id="SSF46565">
    <property type="entry name" value="Chaperone J-domain"/>
    <property type="match status" value="1"/>
</dbReference>
<dbReference type="EMBL" id="BRXZ01000037">
    <property type="protein sequence ID" value="GMI03532.1"/>
    <property type="molecule type" value="Genomic_DNA"/>
</dbReference>
<evidence type="ECO:0000313" key="2">
    <source>
        <dbReference type="EMBL" id="GMI03532.1"/>
    </source>
</evidence>
<evidence type="ECO:0008006" key="4">
    <source>
        <dbReference type="Google" id="ProtNLM"/>
    </source>
</evidence>
<proteinExistence type="predicted"/>
<protein>
    <recommendedName>
        <fullName evidence="4">J domain-containing protein</fullName>
    </recommendedName>
</protein>
<gene>
    <name evidence="2" type="ORF">TrRE_jg6658</name>
</gene>
<dbReference type="Proteomes" id="UP001165082">
    <property type="component" value="Unassembled WGS sequence"/>
</dbReference>
<feature type="region of interest" description="Disordered" evidence="1">
    <location>
        <begin position="114"/>
        <end position="136"/>
    </location>
</feature>
<dbReference type="InterPro" id="IPR036869">
    <property type="entry name" value="J_dom_sf"/>
</dbReference>
<evidence type="ECO:0000256" key="1">
    <source>
        <dbReference type="SAM" id="MobiDB-lite"/>
    </source>
</evidence>
<dbReference type="Gene3D" id="1.10.287.110">
    <property type="entry name" value="DnaJ domain"/>
    <property type="match status" value="1"/>
</dbReference>
<sequence>LMPKLPKFNAPHFRVRVDSPKGHEYYDITDESDLLPVTTTEDIDILTCPPPPNPKSVKGIVKGLKGLTKQNDGAQKKRTYRVLILKVLELGRVVAQCDPNRSWDEIEQRWIPSKGRRQSAPVFGSSNPTPTPATPLPKVKTEAEIEESQREAVDEFRKRNSAAEDEQTLMDAARVELDPKIKKWSTEHNKIKHLRTLLSTLHLILWKGAKWKALSLGDLLDDSKLKRYYFKASLVVHPDKVGELGVDEKFIAARVFDALTMAKEKAGV</sequence>
<comment type="caution">
    <text evidence="2">The sequence shown here is derived from an EMBL/GenBank/DDBJ whole genome shotgun (WGS) entry which is preliminary data.</text>
</comment>
<name>A0A9W7CBK2_9STRA</name>